<evidence type="ECO:0000313" key="1">
    <source>
        <dbReference type="EMBL" id="WMV47586.1"/>
    </source>
</evidence>
<proteinExistence type="predicted"/>
<accession>A0AAF0ULB6</accession>
<reference evidence="1" key="1">
    <citation type="submission" date="2023-08" db="EMBL/GenBank/DDBJ databases">
        <title>A de novo genome assembly of Solanum verrucosum Schlechtendal, a Mexican diploid species geographically isolated from the other diploid A-genome species in potato relatives.</title>
        <authorList>
            <person name="Hosaka K."/>
        </authorList>
    </citation>
    <scope>NUCLEOTIDE SEQUENCE</scope>
    <source>
        <tissue evidence="1">Young leaves</tissue>
    </source>
</reference>
<dbReference type="AlphaFoldDB" id="A0AAF0ULB6"/>
<dbReference type="EMBL" id="CP133620">
    <property type="protein sequence ID" value="WMV47586.1"/>
    <property type="molecule type" value="Genomic_DNA"/>
</dbReference>
<sequence>MSCHSCQTSEVCGLVYCPLPWGWCSGARGGRSYLVVVCPRRKQWVWLEMAFLRPKGFWSNIIYRLM</sequence>
<organism evidence="1 2">
    <name type="scientific">Solanum verrucosum</name>
    <dbReference type="NCBI Taxonomy" id="315347"/>
    <lineage>
        <taxon>Eukaryota</taxon>
        <taxon>Viridiplantae</taxon>
        <taxon>Streptophyta</taxon>
        <taxon>Embryophyta</taxon>
        <taxon>Tracheophyta</taxon>
        <taxon>Spermatophyta</taxon>
        <taxon>Magnoliopsida</taxon>
        <taxon>eudicotyledons</taxon>
        <taxon>Gunneridae</taxon>
        <taxon>Pentapetalae</taxon>
        <taxon>asterids</taxon>
        <taxon>lamiids</taxon>
        <taxon>Solanales</taxon>
        <taxon>Solanaceae</taxon>
        <taxon>Solanoideae</taxon>
        <taxon>Solaneae</taxon>
        <taxon>Solanum</taxon>
    </lineage>
</organism>
<evidence type="ECO:0000313" key="2">
    <source>
        <dbReference type="Proteomes" id="UP001234989"/>
    </source>
</evidence>
<name>A0AAF0ULB6_SOLVR</name>
<dbReference type="Proteomes" id="UP001234989">
    <property type="component" value="Chromosome 9"/>
</dbReference>
<gene>
    <name evidence="1" type="ORF">MTR67_040971</name>
</gene>
<keyword evidence="2" id="KW-1185">Reference proteome</keyword>
<protein>
    <submittedName>
        <fullName evidence="1">Uncharacterized protein</fullName>
    </submittedName>
</protein>